<evidence type="ECO:0000313" key="2">
    <source>
        <dbReference type="EMBL" id="MBW0545614.1"/>
    </source>
</evidence>
<evidence type="ECO:0000259" key="1">
    <source>
        <dbReference type="Pfam" id="PF07727"/>
    </source>
</evidence>
<dbReference type="Pfam" id="PF07727">
    <property type="entry name" value="RVT_2"/>
    <property type="match status" value="1"/>
</dbReference>
<dbReference type="AlphaFoldDB" id="A0A9Q3FV29"/>
<proteinExistence type="predicted"/>
<accession>A0A9Q3FV29</accession>
<comment type="caution">
    <text evidence="2">The sequence shown here is derived from an EMBL/GenBank/DDBJ whole genome shotgun (WGS) entry which is preliminary data.</text>
</comment>
<evidence type="ECO:0000313" key="3">
    <source>
        <dbReference type="Proteomes" id="UP000765509"/>
    </source>
</evidence>
<keyword evidence="3" id="KW-1185">Reference proteome</keyword>
<feature type="domain" description="Reverse transcriptase Ty1/copia-type" evidence="1">
    <location>
        <begin position="36"/>
        <end position="131"/>
    </location>
</feature>
<dbReference type="EMBL" id="AVOT02050547">
    <property type="protein sequence ID" value="MBW0545614.1"/>
    <property type="molecule type" value="Genomic_DNA"/>
</dbReference>
<gene>
    <name evidence="2" type="ORF">O181_085329</name>
</gene>
<reference evidence="2" key="1">
    <citation type="submission" date="2021-03" db="EMBL/GenBank/DDBJ databases">
        <title>Draft genome sequence of rust myrtle Austropuccinia psidii MF-1, a brazilian biotype.</title>
        <authorList>
            <person name="Quecine M.C."/>
            <person name="Pachon D.M.R."/>
            <person name="Bonatelli M.L."/>
            <person name="Correr F.H."/>
            <person name="Franceschini L.M."/>
            <person name="Leite T.F."/>
            <person name="Margarido G.R.A."/>
            <person name="Almeida C.A."/>
            <person name="Ferrarezi J.A."/>
            <person name="Labate C.A."/>
        </authorList>
    </citation>
    <scope>NUCLEOTIDE SEQUENCE</scope>
    <source>
        <strain evidence="2">MF-1</strain>
    </source>
</reference>
<protein>
    <recommendedName>
        <fullName evidence="1">Reverse transcriptase Ty1/copia-type domain-containing protein</fullName>
    </recommendedName>
</protein>
<dbReference type="Proteomes" id="UP000765509">
    <property type="component" value="Unassembled WGS sequence"/>
</dbReference>
<name>A0A9Q3FV29_9BASI</name>
<dbReference type="OrthoDB" id="2796020at2759"/>
<sequence>MSNTVPRTYRLSLQGDNKDKWTNTIEKELLAINELKVWDILDLRSEYKLVRTTVVFKVKKDHLHQTAEQKSHLCVQGSTQTAAVDFKKKYTPMGPLDYLRAFILHSCANGLDFHQIDVKSVFLNAPLTEKV</sequence>
<dbReference type="InterPro" id="IPR013103">
    <property type="entry name" value="RVT_2"/>
</dbReference>
<organism evidence="2 3">
    <name type="scientific">Austropuccinia psidii MF-1</name>
    <dbReference type="NCBI Taxonomy" id="1389203"/>
    <lineage>
        <taxon>Eukaryota</taxon>
        <taxon>Fungi</taxon>
        <taxon>Dikarya</taxon>
        <taxon>Basidiomycota</taxon>
        <taxon>Pucciniomycotina</taxon>
        <taxon>Pucciniomycetes</taxon>
        <taxon>Pucciniales</taxon>
        <taxon>Sphaerophragmiaceae</taxon>
        <taxon>Austropuccinia</taxon>
    </lineage>
</organism>